<gene>
    <name evidence="9 10" type="primary">fliQ</name>
    <name evidence="10" type="ORF">HF203_08205</name>
</gene>
<evidence type="ECO:0000256" key="5">
    <source>
        <dbReference type="ARBA" id="ARBA00022692"/>
    </source>
</evidence>
<keyword evidence="4 9" id="KW-1003">Cell membrane</keyword>
<dbReference type="PANTHER" id="PTHR34040:SF2">
    <property type="entry name" value="FLAGELLAR BIOSYNTHETIC PROTEIN FLIQ"/>
    <property type="match status" value="1"/>
</dbReference>
<keyword evidence="11" id="KW-1185">Reference proteome</keyword>
<protein>
    <recommendedName>
        <fullName evidence="3 9">Flagellar biosynthetic protein FliQ</fullName>
    </recommendedName>
</protein>
<dbReference type="InterPro" id="IPR002191">
    <property type="entry name" value="Bac_export_3"/>
</dbReference>
<sequence>MTPEMVIDVGKDAGMVVVLLSAPALLTALAVGLAIGMIQAATQIQEMTLTFIPKLLGMGVALLFAGHWMLALVTDYTLRLYHSIPELIG</sequence>
<feature type="transmembrane region" description="Helical" evidence="9">
    <location>
        <begin position="55"/>
        <end position="73"/>
    </location>
</feature>
<dbReference type="PIRSF" id="PIRSF004669">
    <property type="entry name" value="FliQ"/>
    <property type="match status" value="1"/>
</dbReference>
<dbReference type="InterPro" id="IPR006305">
    <property type="entry name" value="FliQ"/>
</dbReference>
<evidence type="ECO:0000256" key="6">
    <source>
        <dbReference type="ARBA" id="ARBA00022989"/>
    </source>
</evidence>
<evidence type="ECO:0000256" key="2">
    <source>
        <dbReference type="ARBA" id="ARBA00006156"/>
    </source>
</evidence>
<keyword evidence="10" id="KW-0282">Flagellum</keyword>
<keyword evidence="7 9" id="KW-0472">Membrane</keyword>
<proteinExistence type="inferred from homology"/>
<comment type="subcellular location">
    <subcellularLocation>
        <location evidence="1 9">Cell membrane</location>
        <topology evidence="1">Multi-pass membrane protein</topology>
    </subcellularLocation>
    <subcellularLocation>
        <location evidence="9">Bacterial flagellum basal body</location>
    </subcellularLocation>
</comment>
<dbReference type="NCBIfam" id="TIGR01402">
    <property type="entry name" value="fliQ"/>
    <property type="match status" value="1"/>
</dbReference>
<dbReference type="RefSeq" id="WP_168668534.1">
    <property type="nucleotide sequence ID" value="NZ_JAAXKX010000009.1"/>
</dbReference>
<keyword evidence="10" id="KW-0966">Cell projection</keyword>
<keyword evidence="8 9" id="KW-0975">Bacterial flagellum</keyword>
<keyword evidence="10" id="KW-0969">Cilium</keyword>
<evidence type="ECO:0000256" key="9">
    <source>
        <dbReference type="RuleBase" id="RU364090"/>
    </source>
</evidence>
<dbReference type="PRINTS" id="PR00952">
    <property type="entry name" value="TYPE3IMQPROT"/>
</dbReference>
<reference evidence="10 11" key="1">
    <citation type="submission" date="2020-04" db="EMBL/GenBank/DDBJ databases">
        <title>Draft Whole-Genome sequence of Marichromatium bheemlicum DSM 18632, type strain.</title>
        <authorList>
            <person name="Kyndt J.A."/>
            <person name="Meyer T.E."/>
        </authorList>
    </citation>
    <scope>NUCLEOTIDE SEQUENCE [LARGE SCALE GENOMIC DNA]</scope>
    <source>
        <strain evidence="10 11">DSM 18632</strain>
    </source>
</reference>
<dbReference type="PANTHER" id="PTHR34040">
    <property type="entry name" value="FLAGELLAR BIOSYNTHETIC PROTEIN FLIQ"/>
    <property type="match status" value="1"/>
</dbReference>
<comment type="caution">
    <text evidence="10">The sequence shown here is derived from an EMBL/GenBank/DDBJ whole genome shotgun (WGS) entry which is preliminary data.</text>
</comment>
<evidence type="ECO:0000256" key="4">
    <source>
        <dbReference type="ARBA" id="ARBA00022475"/>
    </source>
</evidence>
<evidence type="ECO:0000256" key="1">
    <source>
        <dbReference type="ARBA" id="ARBA00004651"/>
    </source>
</evidence>
<name>A0ABX1I7L1_9GAMM</name>
<dbReference type="Pfam" id="PF01313">
    <property type="entry name" value="Bac_export_3"/>
    <property type="match status" value="1"/>
</dbReference>
<organism evidence="10 11">
    <name type="scientific">Marichromatium bheemlicum</name>
    <dbReference type="NCBI Taxonomy" id="365339"/>
    <lineage>
        <taxon>Bacteria</taxon>
        <taxon>Pseudomonadati</taxon>
        <taxon>Pseudomonadota</taxon>
        <taxon>Gammaproteobacteria</taxon>
        <taxon>Chromatiales</taxon>
        <taxon>Chromatiaceae</taxon>
        <taxon>Marichromatium</taxon>
    </lineage>
</organism>
<comment type="similarity">
    <text evidence="2 9">Belongs to the FliQ/MopD/SpaQ family.</text>
</comment>
<comment type="function">
    <text evidence="9">Role in flagellar biosynthesis.</text>
</comment>
<keyword evidence="6 9" id="KW-1133">Transmembrane helix</keyword>
<keyword evidence="5 9" id="KW-0812">Transmembrane</keyword>
<evidence type="ECO:0000256" key="3">
    <source>
        <dbReference type="ARBA" id="ARBA00021718"/>
    </source>
</evidence>
<evidence type="ECO:0000256" key="8">
    <source>
        <dbReference type="ARBA" id="ARBA00023143"/>
    </source>
</evidence>
<evidence type="ECO:0000256" key="7">
    <source>
        <dbReference type="ARBA" id="ARBA00023136"/>
    </source>
</evidence>
<accession>A0ABX1I7L1</accession>
<dbReference type="Proteomes" id="UP000740754">
    <property type="component" value="Unassembled WGS sequence"/>
</dbReference>
<evidence type="ECO:0000313" key="10">
    <source>
        <dbReference type="EMBL" id="NKN33203.1"/>
    </source>
</evidence>
<dbReference type="EMBL" id="JAAXKX010000009">
    <property type="protein sequence ID" value="NKN33203.1"/>
    <property type="molecule type" value="Genomic_DNA"/>
</dbReference>
<feature type="transmembrane region" description="Helical" evidence="9">
    <location>
        <begin position="13"/>
        <end position="35"/>
    </location>
</feature>
<evidence type="ECO:0000313" key="11">
    <source>
        <dbReference type="Proteomes" id="UP000740754"/>
    </source>
</evidence>